<evidence type="ECO:0000313" key="4">
    <source>
        <dbReference type="EMBL" id="KXS99019.1"/>
    </source>
</evidence>
<feature type="compositionally biased region" description="Low complexity" evidence="1">
    <location>
        <begin position="189"/>
        <end position="212"/>
    </location>
</feature>
<evidence type="ECO:0008006" key="6">
    <source>
        <dbReference type="Google" id="ProtNLM"/>
    </source>
</evidence>
<keyword evidence="2" id="KW-1133">Transmembrane helix</keyword>
<evidence type="ECO:0000313" key="5">
    <source>
        <dbReference type="Proteomes" id="UP000070133"/>
    </source>
</evidence>
<evidence type="ECO:0000256" key="2">
    <source>
        <dbReference type="SAM" id="Phobius"/>
    </source>
</evidence>
<dbReference type="OrthoDB" id="2422134at2759"/>
<comment type="caution">
    <text evidence="4">The sequence shown here is derived from an EMBL/GenBank/DDBJ whole genome shotgun (WGS) entry which is preliminary data.</text>
</comment>
<keyword evidence="2" id="KW-0472">Membrane</keyword>
<protein>
    <recommendedName>
        <fullName evidence="6">Cell wall protein</fullName>
    </recommendedName>
</protein>
<dbReference type="EMBL" id="LFZN01000101">
    <property type="protein sequence ID" value="KXS99019.1"/>
    <property type="molecule type" value="Genomic_DNA"/>
</dbReference>
<evidence type="ECO:0000256" key="1">
    <source>
        <dbReference type="SAM" id="MobiDB-lite"/>
    </source>
</evidence>
<dbReference type="STRING" id="321146.A0A139H9B8"/>
<feature type="transmembrane region" description="Helical" evidence="2">
    <location>
        <begin position="258"/>
        <end position="278"/>
    </location>
</feature>
<organism evidence="4 5">
    <name type="scientific">Pseudocercospora eumusae</name>
    <dbReference type="NCBI Taxonomy" id="321146"/>
    <lineage>
        <taxon>Eukaryota</taxon>
        <taxon>Fungi</taxon>
        <taxon>Dikarya</taxon>
        <taxon>Ascomycota</taxon>
        <taxon>Pezizomycotina</taxon>
        <taxon>Dothideomycetes</taxon>
        <taxon>Dothideomycetidae</taxon>
        <taxon>Mycosphaerellales</taxon>
        <taxon>Mycosphaerellaceae</taxon>
        <taxon>Pseudocercospora</taxon>
    </lineage>
</organism>
<feature type="compositionally biased region" description="Low complexity" evidence="1">
    <location>
        <begin position="236"/>
        <end position="250"/>
    </location>
</feature>
<name>A0A139H9B8_9PEZI</name>
<keyword evidence="2" id="KW-0812">Transmembrane</keyword>
<keyword evidence="3" id="KW-0732">Signal</keyword>
<evidence type="ECO:0000256" key="3">
    <source>
        <dbReference type="SAM" id="SignalP"/>
    </source>
</evidence>
<feature type="chain" id="PRO_5012678302" description="Cell wall protein" evidence="3">
    <location>
        <begin position="16"/>
        <end position="279"/>
    </location>
</feature>
<dbReference type="PANTHER" id="PTHR38123">
    <property type="entry name" value="CELL WALL SERINE-THREONINE-RICH GALACTOMANNOPROTEIN MP1 (AFU_ORTHOLOGUE AFUA_4G03240)"/>
    <property type="match status" value="1"/>
</dbReference>
<dbReference type="Gene3D" id="1.20.1280.140">
    <property type="match status" value="1"/>
</dbReference>
<reference evidence="4 5" key="1">
    <citation type="submission" date="2015-07" db="EMBL/GenBank/DDBJ databases">
        <title>Comparative genomics of the Sigatoka disease complex on banana suggests a link between parallel evolutionary changes in Pseudocercospora fijiensis and Pseudocercospora eumusae and increased virulence on the banana host.</title>
        <authorList>
            <person name="Chang T.-C."/>
            <person name="Salvucci A."/>
            <person name="Crous P.W."/>
            <person name="Stergiopoulos I."/>
        </authorList>
    </citation>
    <scope>NUCLEOTIDE SEQUENCE [LARGE SCALE GENOMIC DNA]</scope>
    <source>
        <strain evidence="4 5">CBS 114824</strain>
    </source>
</reference>
<dbReference type="Proteomes" id="UP000070133">
    <property type="component" value="Unassembled WGS sequence"/>
</dbReference>
<keyword evidence="5" id="KW-1185">Reference proteome</keyword>
<feature type="region of interest" description="Disordered" evidence="1">
    <location>
        <begin position="185"/>
        <end position="250"/>
    </location>
</feature>
<gene>
    <name evidence="4" type="ORF">AC578_6144</name>
</gene>
<dbReference type="PANTHER" id="PTHR38123:SF6">
    <property type="entry name" value="CELL WALL SERINE-THREONINE-RICH GALACTOMANNOPROTEIN MP1 (AFU_ORTHOLOGUE AFUA_4G03240)"/>
    <property type="match status" value="1"/>
</dbReference>
<dbReference type="AlphaFoldDB" id="A0A139H9B8"/>
<dbReference type="Pfam" id="PF12296">
    <property type="entry name" value="HsbA"/>
    <property type="match status" value="1"/>
</dbReference>
<sequence>MKFFINALLVSGALAADVYRRQSAGALGTAISGLGSKVDAVDKAVQAFNGDAQQAVAIQSAAKDLTDAVNAGTQAAKGIPELKQEDALALASPVQDLEKTINKTITDVIAKKDVFVKAGLGGAVHEILEGQQKSANDFVDVLLTKLPAELKPVGQQLAAPVLDSIKQGVAAFAGLSGSVASATAGLSGMGSSTPAPASSSSSTTSEDNSSTMPMTGAAGGYGPPKTPTNATMPPHGGNVTNTTTPITPYTGGAPSTTAASAASAFGISAVVALVALVAY</sequence>
<accession>A0A139H9B8</accession>
<proteinExistence type="predicted"/>
<feature type="signal peptide" evidence="3">
    <location>
        <begin position="1"/>
        <end position="15"/>
    </location>
</feature>
<dbReference type="InterPro" id="IPR021054">
    <property type="entry name" value="Cell_wall_mannoprotein_1"/>
</dbReference>
<dbReference type="GO" id="GO:0005576">
    <property type="term" value="C:extracellular region"/>
    <property type="evidence" value="ECO:0007669"/>
    <property type="project" value="TreeGrafter"/>
</dbReference>